<dbReference type="SUPFAM" id="SSF48452">
    <property type="entry name" value="TPR-like"/>
    <property type="match status" value="1"/>
</dbReference>
<gene>
    <name evidence="1" type="ORF">H6H03_39030</name>
</gene>
<proteinExistence type="predicted"/>
<dbReference type="InterPro" id="IPR011990">
    <property type="entry name" value="TPR-like_helical_dom_sf"/>
</dbReference>
<dbReference type="Proteomes" id="UP000637383">
    <property type="component" value="Unassembled WGS sequence"/>
</dbReference>
<reference evidence="1 2" key="1">
    <citation type="journal article" date="2020" name="ISME J.">
        <title>Comparative genomics reveals insights into cyanobacterial evolution and habitat adaptation.</title>
        <authorList>
            <person name="Chen M.Y."/>
            <person name="Teng W.K."/>
            <person name="Zhao L."/>
            <person name="Hu C.X."/>
            <person name="Zhou Y.K."/>
            <person name="Han B.P."/>
            <person name="Song L.R."/>
            <person name="Shu W.S."/>
        </authorList>
    </citation>
    <scope>NUCLEOTIDE SEQUENCE [LARGE SCALE GENOMIC DNA]</scope>
    <source>
        <strain evidence="1 2">FACHB-159</strain>
    </source>
</reference>
<evidence type="ECO:0000313" key="1">
    <source>
        <dbReference type="EMBL" id="MBD2739773.1"/>
    </source>
</evidence>
<name>A0ABR8KM98_9NOSO</name>
<comment type="caution">
    <text evidence="1">The sequence shown here is derived from an EMBL/GenBank/DDBJ whole genome shotgun (WGS) entry which is preliminary data.</text>
</comment>
<sequence length="753" mass="83460">MQKFYPQVFIVTLSLLTLLDTVSFIFFSPTLAQTTTCQQQQQQDTQIQINILVSDFEQDIPAGKNEQAISRINQAIQIALKAQNPTLTRTFLSQLVDSYLPQESLLGRLAQQIEPSQKPQLRQLLTSLTSLTQSLNSSYSVAKTQSLIRIANYFRIIGEQQQALSLLTQALTTSQSIKGAEFQTKALTPIAQEYLALKQTVPAEQILAQSLEFAQQIQPQEPIRRVLVLEPIAVIYAQLGKTERALQLVTSISDPYYRSRIRFEVVKQLTQTNQLEAAQKLAQNIETPEFKGRSFVEIALTAGNKDQQQLADQSFAAALQATGNDSNAVYLQAPLIQIYAKGGQRDAAYKAAQQLENVEQKALTLGVIANEYSKAGQLQKIEQIITELTPLIQTPEAIDNVGFLQNILANSLAEKQYKLAFDLVSKTKRNDFMGREDWLSRIADAAIKARNIELPLQIAQNLDKADIDQRNRLLQKVAEGYAQNKQLESALSIVQQINNSGNSPYKVQTLALVATAFGKTAQTDKLLNQATAEARKLAPQQRAFALASVAQAFLKISNQPQANKLLAEAIQAVQTEKDSSVRDNLLQRMSEPLIAAKQYNAALQIIQAIPTTTRDYRLPELAKLVIENGNDASEIVNILSKNTKNPENKTRGLISIAETYLRAQKIQSAKQVSDLAFAAAKTISNPESRVLTFGNPPDITVVDDDGDRASSLEKIALLKAKTGDYNQALVVAQVIQDKKLQEQLVQQLLCYRK</sequence>
<dbReference type="RefSeq" id="WP_190960249.1">
    <property type="nucleotide sequence ID" value="NZ_JACJTU010000115.1"/>
</dbReference>
<dbReference type="EMBL" id="JACJTU010000115">
    <property type="protein sequence ID" value="MBD2739773.1"/>
    <property type="molecule type" value="Genomic_DNA"/>
</dbReference>
<evidence type="ECO:0000313" key="2">
    <source>
        <dbReference type="Proteomes" id="UP000637383"/>
    </source>
</evidence>
<protein>
    <submittedName>
        <fullName evidence="1">Uncharacterized protein</fullName>
    </submittedName>
</protein>
<keyword evidence="2" id="KW-1185">Reference proteome</keyword>
<dbReference type="Gene3D" id="1.25.40.10">
    <property type="entry name" value="Tetratricopeptide repeat domain"/>
    <property type="match status" value="4"/>
</dbReference>
<organism evidence="1 2">
    <name type="scientific">Nostoc paludosum FACHB-159</name>
    <dbReference type="NCBI Taxonomy" id="2692908"/>
    <lineage>
        <taxon>Bacteria</taxon>
        <taxon>Bacillati</taxon>
        <taxon>Cyanobacteriota</taxon>
        <taxon>Cyanophyceae</taxon>
        <taxon>Nostocales</taxon>
        <taxon>Nostocaceae</taxon>
        <taxon>Nostoc</taxon>
    </lineage>
</organism>
<accession>A0ABR8KM98</accession>